<dbReference type="AlphaFoldDB" id="A0A4Z1R363"/>
<keyword evidence="2" id="KW-0812">Transmembrane</keyword>
<evidence type="ECO:0000259" key="3">
    <source>
        <dbReference type="Pfam" id="PF05170"/>
    </source>
</evidence>
<sequence length="649" mass="69511">MSEAPAPPPSARRRRTFDTFADHPWRTALAVAAVGVLILILLWDWNWFKRPVERAVEARTGRSFTIGGDLDVDLGRVTTIRADALDLGNAEWSDEARMAAADRLDLSIEVLPLLRGQVRIPEIRLQRPQVRLEIGPDREGNWSAFAGDGGGTPIQLRRLWIDDGTLLFLDPEGETEVDVRVASQAPGENDAAPPVAITGEGRWRAAEFELEGTAQSPLDLQDTDSPYRFDLHARAGATRAHARGSLLDAFQFETFGFQMALAGRNLEHLYPLLGLAMPPTPPYSVDGQLQREGTTWHYRDFSGKVGDSDLAGSVTVETGGERNLFKADLVSKLLDLDDLAGFLGGAPESGAGETPSPVQEAEASSSGLIPDTPYELDKLNAMDADVRLRAQRIEADLPLDDMDAHLFLENGVLRLEPLNFGVAGGDIRSNVRMDARKSPIRTTLDADVRGLNLGGLFPDSTLAGDAVGRIGGHAKLVGNGNSIAAMLGSSDGELAIGMGKGEISALLVELAGIDIAEALAFLVTRDRKIPIRCAFAEFAVADGVMTSNALAFDTTDTLIVGEGTIDLESERLDLLLRPRPKDRSILSLRSPLVIGGTFSDPSFRPDLARLGLRGAIALALGSIAPPAALLATLELGPGEDSDCGGEYAR</sequence>
<dbReference type="EMBL" id="SPUH01000001">
    <property type="protein sequence ID" value="TKS53386.1"/>
    <property type="molecule type" value="Genomic_DNA"/>
</dbReference>
<keyword evidence="2" id="KW-0472">Membrane</keyword>
<dbReference type="RefSeq" id="WP_134672772.1">
    <property type="nucleotide sequence ID" value="NZ_SPUH01000001.1"/>
</dbReference>
<dbReference type="Pfam" id="PF05170">
    <property type="entry name" value="AsmA"/>
    <property type="match status" value="2"/>
</dbReference>
<dbReference type="PANTHER" id="PTHR30441">
    <property type="entry name" value="DUF748 DOMAIN-CONTAINING PROTEIN"/>
    <property type="match status" value="1"/>
</dbReference>
<feature type="domain" description="AsmA" evidence="3">
    <location>
        <begin position="265"/>
        <end position="549"/>
    </location>
</feature>
<protein>
    <submittedName>
        <fullName evidence="4">AsmA family protein</fullName>
    </submittedName>
</protein>
<dbReference type="GO" id="GO:0005886">
    <property type="term" value="C:plasma membrane"/>
    <property type="evidence" value="ECO:0007669"/>
    <property type="project" value="TreeGrafter"/>
</dbReference>
<feature type="transmembrane region" description="Helical" evidence="2">
    <location>
        <begin position="25"/>
        <end position="45"/>
    </location>
</feature>
<organism evidence="4 5">
    <name type="scientific">Luteimonas yindakuii</name>
    <dbReference type="NCBI Taxonomy" id="2565782"/>
    <lineage>
        <taxon>Bacteria</taxon>
        <taxon>Pseudomonadati</taxon>
        <taxon>Pseudomonadota</taxon>
        <taxon>Gammaproteobacteria</taxon>
        <taxon>Lysobacterales</taxon>
        <taxon>Lysobacteraceae</taxon>
        <taxon>Luteimonas</taxon>
    </lineage>
</organism>
<accession>A0A4Z1R363</accession>
<feature type="domain" description="AsmA" evidence="3">
    <location>
        <begin position="28"/>
        <end position="143"/>
    </location>
</feature>
<keyword evidence="2" id="KW-1133">Transmembrane helix</keyword>
<dbReference type="InterPro" id="IPR007844">
    <property type="entry name" value="AsmA"/>
</dbReference>
<dbReference type="Proteomes" id="UP000298681">
    <property type="component" value="Unassembled WGS sequence"/>
</dbReference>
<feature type="region of interest" description="Disordered" evidence="1">
    <location>
        <begin position="345"/>
        <end position="370"/>
    </location>
</feature>
<keyword evidence="5" id="KW-1185">Reference proteome</keyword>
<dbReference type="InterPro" id="IPR052894">
    <property type="entry name" value="AsmA-related"/>
</dbReference>
<evidence type="ECO:0000313" key="4">
    <source>
        <dbReference type="EMBL" id="TKS53386.1"/>
    </source>
</evidence>
<dbReference type="GO" id="GO:0090313">
    <property type="term" value="P:regulation of protein targeting to membrane"/>
    <property type="evidence" value="ECO:0007669"/>
    <property type="project" value="TreeGrafter"/>
</dbReference>
<comment type="caution">
    <text evidence="4">The sequence shown here is derived from an EMBL/GenBank/DDBJ whole genome shotgun (WGS) entry which is preliminary data.</text>
</comment>
<name>A0A4Z1R363_9GAMM</name>
<reference evidence="4 5" key="1">
    <citation type="submission" date="2019-01" db="EMBL/GenBank/DDBJ databases">
        <authorList>
            <person name="Zhang S."/>
        </authorList>
    </citation>
    <scope>NUCLEOTIDE SEQUENCE [LARGE SCALE GENOMIC DNA]</scope>
    <source>
        <strain evidence="4 5">1626</strain>
    </source>
</reference>
<gene>
    <name evidence="4" type="ORF">E4582_00440</name>
</gene>
<evidence type="ECO:0000256" key="2">
    <source>
        <dbReference type="SAM" id="Phobius"/>
    </source>
</evidence>
<proteinExistence type="predicted"/>
<evidence type="ECO:0000313" key="5">
    <source>
        <dbReference type="Proteomes" id="UP000298681"/>
    </source>
</evidence>
<evidence type="ECO:0000256" key="1">
    <source>
        <dbReference type="SAM" id="MobiDB-lite"/>
    </source>
</evidence>
<dbReference type="PANTHER" id="PTHR30441:SF9">
    <property type="entry name" value="ASMA FAMILY PROTEIN YHJG"/>
    <property type="match status" value="1"/>
</dbReference>